<evidence type="ECO:0000256" key="1">
    <source>
        <dbReference type="SAM" id="MobiDB-lite"/>
    </source>
</evidence>
<gene>
    <name evidence="2" type="ORF">METZ01_LOCUS375573</name>
</gene>
<accession>A0A382TKS6</accession>
<sequence>MRIELPSGTPAELVHPVDGPSDRGLVVVPDI</sequence>
<protein>
    <submittedName>
        <fullName evidence="2">Uncharacterized protein</fullName>
    </submittedName>
</protein>
<feature type="non-terminal residue" evidence="2">
    <location>
        <position position="31"/>
    </location>
</feature>
<reference evidence="2" key="1">
    <citation type="submission" date="2018-05" db="EMBL/GenBank/DDBJ databases">
        <authorList>
            <person name="Lanie J.A."/>
            <person name="Ng W.-L."/>
            <person name="Kazmierczak K.M."/>
            <person name="Andrzejewski T.M."/>
            <person name="Davidsen T.M."/>
            <person name="Wayne K.J."/>
            <person name="Tettelin H."/>
            <person name="Glass J.I."/>
            <person name="Rusch D."/>
            <person name="Podicherti R."/>
            <person name="Tsui H.-C.T."/>
            <person name="Winkler M.E."/>
        </authorList>
    </citation>
    <scope>NUCLEOTIDE SEQUENCE</scope>
</reference>
<dbReference type="AlphaFoldDB" id="A0A382TKS6"/>
<feature type="region of interest" description="Disordered" evidence="1">
    <location>
        <begin position="1"/>
        <end position="20"/>
    </location>
</feature>
<organism evidence="2">
    <name type="scientific">marine metagenome</name>
    <dbReference type="NCBI Taxonomy" id="408172"/>
    <lineage>
        <taxon>unclassified sequences</taxon>
        <taxon>metagenomes</taxon>
        <taxon>ecological metagenomes</taxon>
    </lineage>
</organism>
<proteinExistence type="predicted"/>
<evidence type="ECO:0000313" key="2">
    <source>
        <dbReference type="EMBL" id="SVD22719.1"/>
    </source>
</evidence>
<dbReference type="EMBL" id="UINC01137403">
    <property type="protein sequence ID" value="SVD22719.1"/>
    <property type="molecule type" value="Genomic_DNA"/>
</dbReference>
<name>A0A382TKS6_9ZZZZ</name>